<dbReference type="Proteomes" id="UP000467840">
    <property type="component" value="Chromosome 5"/>
</dbReference>
<proteinExistence type="predicted"/>
<feature type="compositionally biased region" description="Low complexity" evidence="1">
    <location>
        <begin position="33"/>
        <end position="52"/>
    </location>
</feature>
<keyword evidence="3" id="KW-1185">Reference proteome</keyword>
<dbReference type="EMBL" id="JAAGAX010000001">
    <property type="protein sequence ID" value="KAF2324502.1"/>
    <property type="molecule type" value="Genomic_DNA"/>
</dbReference>
<accession>A0A6A6NH71</accession>
<organism evidence="2 3">
    <name type="scientific">Hevea brasiliensis</name>
    <name type="common">Para rubber tree</name>
    <name type="synonym">Siphonia brasiliensis</name>
    <dbReference type="NCBI Taxonomy" id="3981"/>
    <lineage>
        <taxon>Eukaryota</taxon>
        <taxon>Viridiplantae</taxon>
        <taxon>Streptophyta</taxon>
        <taxon>Embryophyta</taxon>
        <taxon>Tracheophyta</taxon>
        <taxon>Spermatophyta</taxon>
        <taxon>Magnoliopsida</taxon>
        <taxon>eudicotyledons</taxon>
        <taxon>Gunneridae</taxon>
        <taxon>Pentapetalae</taxon>
        <taxon>rosids</taxon>
        <taxon>fabids</taxon>
        <taxon>Malpighiales</taxon>
        <taxon>Euphorbiaceae</taxon>
        <taxon>Crotonoideae</taxon>
        <taxon>Micrandreae</taxon>
        <taxon>Hevea</taxon>
    </lineage>
</organism>
<evidence type="ECO:0000313" key="2">
    <source>
        <dbReference type="EMBL" id="KAF2324502.1"/>
    </source>
</evidence>
<name>A0A6A6NH71_HEVBR</name>
<feature type="region of interest" description="Disordered" evidence="1">
    <location>
        <begin position="1"/>
        <end position="52"/>
    </location>
</feature>
<gene>
    <name evidence="2" type="ORF">GH714_014861</name>
</gene>
<reference evidence="2 3" key="1">
    <citation type="journal article" date="2020" name="Mol. Plant">
        <title>The Chromosome-Based Rubber Tree Genome Provides New Insights into Spurge Genome Evolution and Rubber Biosynthesis.</title>
        <authorList>
            <person name="Liu J."/>
            <person name="Shi C."/>
            <person name="Shi C.C."/>
            <person name="Li W."/>
            <person name="Zhang Q.J."/>
            <person name="Zhang Y."/>
            <person name="Li K."/>
            <person name="Lu H.F."/>
            <person name="Shi C."/>
            <person name="Zhu S.T."/>
            <person name="Xiao Z.Y."/>
            <person name="Nan H."/>
            <person name="Yue Y."/>
            <person name="Zhu X.G."/>
            <person name="Wu Y."/>
            <person name="Hong X.N."/>
            <person name="Fan G.Y."/>
            <person name="Tong Y."/>
            <person name="Zhang D."/>
            <person name="Mao C.L."/>
            <person name="Liu Y.L."/>
            <person name="Hao S.J."/>
            <person name="Liu W.Q."/>
            <person name="Lv M.Q."/>
            <person name="Zhang H.B."/>
            <person name="Liu Y."/>
            <person name="Hu-Tang G.R."/>
            <person name="Wang J.P."/>
            <person name="Wang J.H."/>
            <person name="Sun Y.H."/>
            <person name="Ni S.B."/>
            <person name="Chen W.B."/>
            <person name="Zhang X.C."/>
            <person name="Jiao Y.N."/>
            <person name="Eichler E.E."/>
            <person name="Li G.H."/>
            <person name="Liu X."/>
            <person name="Gao L.Z."/>
        </authorList>
    </citation>
    <scope>NUCLEOTIDE SEQUENCE [LARGE SCALE GENOMIC DNA]</scope>
    <source>
        <strain evidence="3">cv. GT1</strain>
        <tissue evidence="2">Leaf</tissue>
    </source>
</reference>
<comment type="caution">
    <text evidence="2">The sequence shown here is derived from an EMBL/GenBank/DDBJ whole genome shotgun (WGS) entry which is preliminary data.</text>
</comment>
<protein>
    <submittedName>
        <fullName evidence="2">Uncharacterized protein</fullName>
    </submittedName>
</protein>
<dbReference type="AlphaFoldDB" id="A0A6A6NH71"/>
<evidence type="ECO:0000313" key="3">
    <source>
        <dbReference type="Proteomes" id="UP000467840"/>
    </source>
</evidence>
<sequence length="159" mass="18355">MVSSQTSNPLQQKRPDKRPMNDPDPPPQMTIQSTQEGYSSSCSSSSNSKVFDSNSEANLADITKILIMEPIGTTQYSSAQVGIEVPIVTLFNCLHDMTNQRYVWWHFLEWFQSITDWHHDLEKTILDNNLNKRSPECAKEIRSLLILHRPFFRNPEDML</sequence>
<evidence type="ECO:0000256" key="1">
    <source>
        <dbReference type="SAM" id="MobiDB-lite"/>
    </source>
</evidence>
<feature type="compositionally biased region" description="Polar residues" evidence="1">
    <location>
        <begin position="1"/>
        <end position="11"/>
    </location>
</feature>